<evidence type="ECO:0000313" key="10">
    <source>
        <dbReference type="EMBL" id="SFM99340.1"/>
    </source>
</evidence>
<evidence type="ECO:0000256" key="7">
    <source>
        <dbReference type="ARBA" id="ARBA00047942"/>
    </source>
</evidence>
<accession>A0A1I4VE03</accession>
<evidence type="ECO:0000256" key="5">
    <source>
        <dbReference type="ARBA" id="ARBA00022747"/>
    </source>
</evidence>
<keyword evidence="4" id="KW-0949">S-adenosyl-L-methionine</keyword>
<evidence type="ECO:0000259" key="9">
    <source>
        <dbReference type="Pfam" id="PF12950"/>
    </source>
</evidence>
<dbReference type="GO" id="GO:0032259">
    <property type="term" value="P:methylation"/>
    <property type="evidence" value="ECO:0007669"/>
    <property type="project" value="UniProtKB-KW"/>
</dbReference>
<dbReference type="GO" id="GO:0009307">
    <property type="term" value="P:DNA restriction-modification system"/>
    <property type="evidence" value="ECO:0007669"/>
    <property type="project" value="UniProtKB-KW"/>
</dbReference>
<dbReference type="EMBL" id="FOUU01000009">
    <property type="protein sequence ID" value="SFM99340.1"/>
    <property type="molecule type" value="Genomic_DNA"/>
</dbReference>
<feature type="domain" description="TaqI-like C-terminal specificity" evidence="9">
    <location>
        <begin position="946"/>
        <end position="1068"/>
    </location>
</feature>
<dbReference type="PROSITE" id="PS00092">
    <property type="entry name" value="N6_MTASE"/>
    <property type="match status" value="1"/>
</dbReference>
<evidence type="ECO:0000256" key="2">
    <source>
        <dbReference type="ARBA" id="ARBA00022603"/>
    </source>
</evidence>
<dbReference type="OrthoDB" id="9761012at2"/>
<evidence type="ECO:0000256" key="4">
    <source>
        <dbReference type="ARBA" id="ARBA00022691"/>
    </source>
</evidence>
<comment type="catalytic activity">
    <reaction evidence="7">
        <text>a 2'-deoxyadenosine in DNA + S-adenosyl-L-methionine = an N(6)-methyl-2'-deoxyadenosine in DNA + S-adenosyl-L-homocysteine + H(+)</text>
        <dbReference type="Rhea" id="RHEA:15197"/>
        <dbReference type="Rhea" id="RHEA-COMP:12418"/>
        <dbReference type="Rhea" id="RHEA-COMP:12419"/>
        <dbReference type="ChEBI" id="CHEBI:15378"/>
        <dbReference type="ChEBI" id="CHEBI:57856"/>
        <dbReference type="ChEBI" id="CHEBI:59789"/>
        <dbReference type="ChEBI" id="CHEBI:90615"/>
        <dbReference type="ChEBI" id="CHEBI:90616"/>
        <dbReference type="EC" id="2.1.1.72"/>
    </reaction>
</comment>
<evidence type="ECO:0000256" key="6">
    <source>
        <dbReference type="ARBA" id="ARBA00023125"/>
    </source>
</evidence>
<dbReference type="Gene3D" id="3.40.50.150">
    <property type="entry name" value="Vaccinia Virus protein VP39"/>
    <property type="match status" value="2"/>
</dbReference>
<proteinExistence type="predicted"/>
<keyword evidence="6" id="KW-0238">DNA-binding</keyword>
<keyword evidence="2 10" id="KW-0489">Methyltransferase</keyword>
<name>A0A1I4VE03_9BACT</name>
<dbReference type="InterPro" id="IPR029063">
    <property type="entry name" value="SAM-dependent_MTases_sf"/>
</dbReference>
<dbReference type="EC" id="2.1.1.72" evidence="1"/>
<dbReference type="PANTHER" id="PTHR33841:SF1">
    <property type="entry name" value="DNA METHYLTRANSFERASE A"/>
    <property type="match status" value="1"/>
</dbReference>
<dbReference type="InterPro" id="IPR050953">
    <property type="entry name" value="N4_N6_ade-DNA_methylase"/>
</dbReference>
<dbReference type="AlphaFoldDB" id="A0A1I4VE03"/>
<evidence type="ECO:0000313" key="11">
    <source>
        <dbReference type="Proteomes" id="UP000199611"/>
    </source>
</evidence>
<feature type="domain" description="Type II methyltransferase M.TaqI-like" evidence="8">
    <location>
        <begin position="555"/>
        <end position="844"/>
    </location>
</feature>
<dbReference type="Pfam" id="PF12950">
    <property type="entry name" value="TaqI_C"/>
    <property type="match status" value="1"/>
</dbReference>
<dbReference type="InterPro" id="IPR011639">
    <property type="entry name" value="MethylTrfase_TaqI-like_dom"/>
</dbReference>
<dbReference type="STRING" id="39841.SAMN05660836_02238"/>
<sequence length="1123" mass="127088">MSVVLVEPRIAFRVAVSQRAVYFAGGLFGPDFLEKLEAAALPGQRPTDFGLPAGRSVLDEAAALYRDARKMWQVFRHRLERLSEKESGTSETRNAWVIPFLSLLGYDLHYNSRAYVVGDMAYHISHRAGEKEDAPPVHIVAARKELGRVDPDGRPRMSPHALMQEFLNRSEHLWGIVTNGRVLRLLRKSPLLRQQAYVEFDLEAIFEAEGDAHFNDFVVLYRLLHRTRPPQGIADAAECRLELYYQQALEEGNRARDRLRDGVEASLQVLGTGFLGLNSELPYQDGDLARGLYEDLLRLVYRLLFLLVAEERNLLGGTDLYRDHYSITRLRRLADRREAYTDHEDLWLSLRVLWELLRDPTPKADGRPLAALLCLPVLDGGLFAPIALENLRLTNRDLLEAIYYLSYYYDEESLAWRRVNYAALDVEELGSVYESLLDHHPIIVQEPEGPAFRFATGTERKSTGSYYTPPELVQELIKSTLEPVIEERLKGSSDRIAQEKALLSIKVVDPACGSGHFLLAAARRLARELARMRTVEEEPSPEAEREARREVIAYCIYGVDKNPLAVELCKVALWIEGHVPGKPLTFLDHRIRCGDSLVGVFDLSVLKEGIPDAAYAPVSDDDRPLAREIKKRNAVERSGQLAVSARLLDEALFECALATLEVEALPDDSPQAIAEKSRRYEALRASQEPIRQACDLWTAAFFQHLMSGKNAVTTDAVRRALAGRPVHGQVSGMAEAVARRLRFFHWPLEFQEVFAEGGFDVVLCNPPYGYLFTARSAKFAKAQCMYLQARSSKNMASYFVLLALNIVRSDGRIGFVMPKSFTYSDAWREMRRYMLPYIISVIDVGQAWKQVRLEQIMLTLQLSKGTSIVPQIKVGRITGDGHFNTHFVHREKCKELDVIPSGVSPRDLELLEIIETSEHCMLSDICTTKRGASIKRNLIKPSGDIPIVQGRNIREFQEPTPSGFIRLEDIDKASLFVTPSSTPLFQNIVAHIKYPQEHIRIIGTICSSPVVCTDTVNILTVTLVGIDPFIITGYLMSNLINWYVHVFIFNRAQRTMHFDGYVLARIPIPLDKLGSLSEVCVGLQQEPNGKELWDALNSIVYSAFEIPMRLRQYVDSIHKPRYR</sequence>
<keyword evidence="3 10" id="KW-0808">Transferase</keyword>
<reference evidence="10 11" key="1">
    <citation type="submission" date="2016-10" db="EMBL/GenBank/DDBJ databases">
        <authorList>
            <person name="de Groot N.N."/>
        </authorList>
    </citation>
    <scope>NUCLEOTIDE SEQUENCE [LARGE SCALE GENOMIC DNA]</scope>
    <source>
        <strain evidence="10 11">DSM 9990</strain>
    </source>
</reference>
<evidence type="ECO:0000259" key="8">
    <source>
        <dbReference type="Pfam" id="PF07669"/>
    </source>
</evidence>
<dbReference type="PANTHER" id="PTHR33841">
    <property type="entry name" value="DNA METHYLTRANSFERASE YEEA-RELATED"/>
    <property type="match status" value="1"/>
</dbReference>
<dbReference type="Pfam" id="PF07669">
    <property type="entry name" value="Eco57I"/>
    <property type="match status" value="1"/>
</dbReference>
<dbReference type="InterPro" id="IPR002052">
    <property type="entry name" value="DNA_methylase_N6_adenine_CS"/>
</dbReference>
<keyword evidence="5" id="KW-0680">Restriction system</keyword>
<evidence type="ECO:0000256" key="1">
    <source>
        <dbReference type="ARBA" id="ARBA00011900"/>
    </source>
</evidence>
<dbReference type="InterPro" id="IPR025931">
    <property type="entry name" value="TaqI_C"/>
</dbReference>
<dbReference type="RefSeq" id="WP_093395852.1">
    <property type="nucleotide sequence ID" value="NZ_FOUU01000009.1"/>
</dbReference>
<organism evidence="10 11">
    <name type="scientific">Thermodesulforhabdus norvegica</name>
    <dbReference type="NCBI Taxonomy" id="39841"/>
    <lineage>
        <taxon>Bacteria</taxon>
        <taxon>Pseudomonadati</taxon>
        <taxon>Thermodesulfobacteriota</taxon>
        <taxon>Syntrophobacteria</taxon>
        <taxon>Syntrophobacterales</taxon>
        <taxon>Thermodesulforhabdaceae</taxon>
        <taxon>Thermodesulforhabdus</taxon>
    </lineage>
</organism>
<dbReference type="GO" id="GO:0009007">
    <property type="term" value="F:site-specific DNA-methyltransferase (adenine-specific) activity"/>
    <property type="evidence" value="ECO:0007669"/>
    <property type="project" value="UniProtKB-EC"/>
</dbReference>
<dbReference type="PRINTS" id="PR00507">
    <property type="entry name" value="N12N6MTFRASE"/>
</dbReference>
<dbReference type="GO" id="GO:0003677">
    <property type="term" value="F:DNA binding"/>
    <property type="evidence" value="ECO:0007669"/>
    <property type="project" value="UniProtKB-KW"/>
</dbReference>
<gene>
    <name evidence="10" type="ORF">SAMN05660836_02238</name>
</gene>
<dbReference type="SUPFAM" id="SSF53335">
    <property type="entry name" value="S-adenosyl-L-methionine-dependent methyltransferases"/>
    <property type="match status" value="1"/>
</dbReference>
<protein>
    <recommendedName>
        <fullName evidence="1">site-specific DNA-methyltransferase (adenine-specific)</fullName>
        <ecNumber evidence="1">2.1.1.72</ecNumber>
    </recommendedName>
</protein>
<dbReference type="Proteomes" id="UP000199611">
    <property type="component" value="Unassembled WGS sequence"/>
</dbReference>
<evidence type="ECO:0000256" key="3">
    <source>
        <dbReference type="ARBA" id="ARBA00022679"/>
    </source>
</evidence>
<keyword evidence="11" id="KW-1185">Reference proteome</keyword>